<dbReference type="SUPFAM" id="SSF46785">
    <property type="entry name" value="Winged helix' DNA-binding domain"/>
    <property type="match status" value="1"/>
</dbReference>
<feature type="domain" description="DUF7343" evidence="2">
    <location>
        <begin position="101"/>
        <end position="160"/>
    </location>
</feature>
<protein>
    <recommendedName>
        <fullName evidence="2">DUF7343 domain-containing protein</fullName>
    </recommendedName>
</protein>
<dbReference type="Gene3D" id="1.10.10.10">
    <property type="entry name" value="Winged helix-like DNA-binding domain superfamily/Winged helix DNA-binding domain"/>
    <property type="match status" value="1"/>
</dbReference>
<keyword evidence="1" id="KW-0812">Transmembrane</keyword>
<evidence type="ECO:0000313" key="4">
    <source>
        <dbReference type="Proteomes" id="UP000646946"/>
    </source>
</evidence>
<dbReference type="InterPro" id="IPR055767">
    <property type="entry name" value="DUF7343"/>
</dbReference>
<name>A0A832XLR7_9ARCH</name>
<accession>A0A832XLR7</accession>
<dbReference type="EMBL" id="DVAB01000017">
    <property type="protein sequence ID" value="HIK00233.1"/>
    <property type="molecule type" value="Genomic_DNA"/>
</dbReference>
<proteinExistence type="predicted"/>
<keyword evidence="1" id="KW-1133">Transmembrane helix</keyword>
<feature type="transmembrane region" description="Helical" evidence="1">
    <location>
        <begin position="7"/>
        <end position="29"/>
    </location>
</feature>
<dbReference type="Pfam" id="PF24034">
    <property type="entry name" value="DUF7343"/>
    <property type="match status" value="1"/>
</dbReference>
<gene>
    <name evidence="3" type="ORF">H1016_01700</name>
</gene>
<evidence type="ECO:0000259" key="2">
    <source>
        <dbReference type="Pfam" id="PF24034"/>
    </source>
</evidence>
<dbReference type="AlphaFoldDB" id="A0A832XLR7"/>
<evidence type="ECO:0000256" key="1">
    <source>
        <dbReference type="SAM" id="Phobius"/>
    </source>
</evidence>
<dbReference type="InterPro" id="IPR036388">
    <property type="entry name" value="WH-like_DNA-bd_sf"/>
</dbReference>
<organism evidence="3 4">
    <name type="scientific">Candidatus Naiadarchaeum limnaeum</name>
    <dbReference type="NCBI Taxonomy" id="2756139"/>
    <lineage>
        <taxon>Archaea</taxon>
        <taxon>Candidatus Undinarchaeota</taxon>
        <taxon>Candidatus Undinarchaeia</taxon>
        <taxon>Candidatus Naiadarchaeales</taxon>
        <taxon>Candidatus Naiadarchaeaceae</taxon>
        <taxon>Candidatus Naiadarchaeum</taxon>
    </lineage>
</organism>
<sequence length="162" mass="18160">MLTPKQIGIINFGLSILLAVIVISSYFTIQDLVRKEGGECPLGKECPVHEAFPIQTIIGLLVVSALAITGLMLIVQPETKFRIPQFGERRKSEFDIMLSALSSDEQKVLRILKEQPGTPQNTLRLKTDFSKSKLSMLLKDLETRGLVKKEAEGKTFRVYLKK</sequence>
<comment type="caution">
    <text evidence="3">The sequence shown here is derived from an EMBL/GenBank/DDBJ whole genome shotgun (WGS) entry which is preliminary data.</text>
</comment>
<dbReference type="Proteomes" id="UP000646946">
    <property type="component" value="Unassembled WGS sequence"/>
</dbReference>
<keyword evidence="4" id="KW-1185">Reference proteome</keyword>
<keyword evidence="1" id="KW-0472">Membrane</keyword>
<reference evidence="3 4" key="1">
    <citation type="journal article" name="Nat. Commun.">
        <title>Undinarchaeota illuminate DPANN phylogeny and the impact of gene transfer on archaeal evolution.</title>
        <authorList>
            <person name="Dombrowski N."/>
            <person name="Williams T.A."/>
            <person name="Sun J."/>
            <person name="Woodcroft B.J."/>
            <person name="Lee J.H."/>
            <person name="Minh B.Q."/>
            <person name="Rinke C."/>
            <person name="Spang A."/>
        </authorList>
    </citation>
    <scope>NUCLEOTIDE SEQUENCE [LARGE SCALE GENOMIC DNA]</scope>
    <source>
        <strain evidence="3">MAG_bin1129</strain>
    </source>
</reference>
<dbReference type="InterPro" id="IPR036390">
    <property type="entry name" value="WH_DNA-bd_sf"/>
</dbReference>
<feature type="transmembrane region" description="Helical" evidence="1">
    <location>
        <begin position="52"/>
        <end position="75"/>
    </location>
</feature>
<evidence type="ECO:0000313" key="3">
    <source>
        <dbReference type="EMBL" id="HIK00233.1"/>
    </source>
</evidence>